<name>A0ABU1YW76_ROSSA</name>
<evidence type="ECO:0000256" key="1">
    <source>
        <dbReference type="SAM" id="SignalP"/>
    </source>
</evidence>
<gene>
    <name evidence="3" type="ORF">J2X20_005782</name>
</gene>
<keyword evidence="1" id="KW-0732">Signal</keyword>
<evidence type="ECO:0000259" key="2">
    <source>
        <dbReference type="Pfam" id="PF07589"/>
    </source>
</evidence>
<dbReference type="InterPro" id="IPR013424">
    <property type="entry name" value="Ice-binding_C"/>
</dbReference>
<keyword evidence="4" id="KW-1185">Reference proteome</keyword>
<dbReference type="NCBIfam" id="TIGR02595">
    <property type="entry name" value="PEP_CTERM"/>
    <property type="match status" value="1"/>
</dbReference>
<organism evidence="3 4">
    <name type="scientific">Roseateles saccharophilus</name>
    <name type="common">Pseudomonas saccharophila</name>
    <dbReference type="NCBI Taxonomy" id="304"/>
    <lineage>
        <taxon>Bacteria</taxon>
        <taxon>Pseudomonadati</taxon>
        <taxon>Pseudomonadota</taxon>
        <taxon>Betaproteobacteria</taxon>
        <taxon>Burkholderiales</taxon>
        <taxon>Sphaerotilaceae</taxon>
        <taxon>Roseateles</taxon>
    </lineage>
</organism>
<feature type="domain" description="Ice-binding protein C-terminal" evidence="2">
    <location>
        <begin position="233"/>
        <end position="257"/>
    </location>
</feature>
<evidence type="ECO:0000313" key="3">
    <source>
        <dbReference type="EMBL" id="MDR7273097.1"/>
    </source>
</evidence>
<evidence type="ECO:0000313" key="4">
    <source>
        <dbReference type="Proteomes" id="UP001180453"/>
    </source>
</evidence>
<feature type="signal peptide" evidence="1">
    <location>
        <begin position="1"/>
        <end position="21"/>
    </location>
</feature>
<comment type="caution">
    <text evidence="3">The sequence shown here is derived from an EMBL/GenBank/DDBJ whole genome shotgun (WGS) entry which is preliminary data.</text>
</comment>
<protein>
    <recommendedName>
        <fullName evidence="2">Ice-binding protein C-terminal domain-containing protein</fullName>
    </recommendedName>
</protein>
<dbReference type="Pfam" id="PF07589">
    <property type="entry name" value="PEP-CTERM"/>
    <property type="match status" value="1"/>
</dbReference>
<reference evidence="3 4" key="1">
    <citation type="submission" date="2023-07" db="EMBL/GenBank/DDBJ databases">
        <title>Sorghum-associated microbial communities from plants grown in Nebraska, USA.</title>
        <authorList>
            <person name="Schachtman D."/>
        </authorList>
    </citation>
    <scope>NUCLEOTIDE SEQUENCE [LARGE SCALE GENOMIC DNA]</scope>
    <source>
        <strain evidence="3 4">BE314</strain>
    </source>
</reference>
<dbReference type="RefSeq" id="WP_310273105.1">
    <property type="nucleotide sequence ID" value="NZ_JAVDXU010000008.1"/>
</dbReference>
<feature type="chain" id="PRO_5045528482" description="Ice-binding protein C-terminal domain-containing protein" evidence="1">
    <location>
        <begin position="22"/>
        <end position="259"/>
    </location>
</feature>
<sequence>MLKLFRLAAAAGLLAASAAQAVVISGVDIPLGQIFAATQTYQNVPLGIGDTLGGYGKIDSINSQAVSSLCSGCELTYVFGGYTVASVSSSEIRFSGGWLKVYAGFGADNDFTTLNAGGSAGDLAEASNGTLLLSLKGHAVDAAGNTFVATGVGIGTTSPTGFSTGLMDVDTAAGGTANTYFNTNGIAAVFGGGAADVQLGSSFTALQPLYPAECPGGGACLRGSSNVIATTAAVPEPETAALLLGGLGVILTIARRRLR</sequence>
<dbReference type="Proteomes" id="UP001180453">
    <property type="component" value="Unassembled WGS sequence"/>
</dbReference>
<proteinExistence type="predicted"/>
<dbReference type="EMBL" id="JAVDXU010000008">
    <property type="protein sequence ID" value="MDR7273097.1"/>
    <property type="molecule type" value="Genomic_DNA"/>
</dbReference>
<accession>A0ABU1YW76</accession>